<sequence length="854" mass="96440">ETFMMWNLKKFIVLLLFANLCHSDETCDIASVHVTNEDGSQHTFSMKQLTNPEKHCTTCGTQISTDPFSVGLMPSIAADMGMPNIPCEKDGDDLCKLCQGDQENNPECEANEDLLKAAAQSLIDKGHIVIASGDEEVDDKIAYGMVLLLSGLVDASIDQLTSVIQNGKDFNISVAHRGRGMAYTKKAKENVSFLGKALADYTKAIELNNSDPDNYERRAEVLLAAGRYTQASEDIQKALKIKRSVKLQFLLGIVKLGTWDFVGAKKELRGVLDVEEKNYQALYYLGLALYNMGEIRNAIEAYKEAIALKPDTPEVHTSLAHAYKELGNQKSARQSFNTSLTLDSNVAMTWQLRGAMYQNLGQPGHSIQDMQKCLELDQHNRVCEYIQGVAHMAQGQFFEAVKDHTRLIAYKPRPMLKLPPEMLKAHYLREYSRYLHAELDTSISDFNPDNQLDGEFRDHWAKLLPFIFEKYTEQPGIQPNIEDVSLPEFSEYESDVQGLICRAEKIGKLSQINADGYSVNKRLNLAIGLAAIHTAQSMEAIFRGGTSKHIKPDQRYHWRDLYNIAVPYRRLYDMENPVFWLDLMPEERQREGYNSDLNFIRGQTKNLRLRSYFNLVFSLIQTMIQRNQDNTAFSAKFKDQIRKAKTCEDILQISKDYNLNQEGYMVSIQVPCFPERIKEQKGDQAIEGIILTLTGEKSGNTQFSINIANTKERINSFHIELDYIFNRLQEEGRKAVSGKLNESDGIMNLILSLTYYFYNLSPLSRGTSAVAYSVLLGLTMAVGREITGKLPQGKLLDLEAMLSSSPNTFITVVKQWFNIKRLNSPVSTLPKVADSFPTVRSVIEVLNLSHSLSC</sequence>
<keyword evidence="2" id="KW-1185">Reference proteome</keyword>
<dbReference type="OrthoDB" id="1926212at2759"/>
<dbReference type="InterPro" id="IPR019734">
    <property type="entry name" value="TPR_rpt"/>
</dbReference>
<comment type="caution">
    <text evidence="1">The sequence shown here is derived from an EMBL/GenBank/DDBJ whole genome shotgun (WGS) entry which is preliminary data.</text>
</comment>
<dbReference type="PROSITE" id="PS50293">
    <property type="entry name" value="TPR_REGION"/>
    <property type="match status" value="1"/>
</dbReference>
<protein>
    <recommendedName>
        <fullName evidence="3">Tetratricopeptide repeat protein</fullName>
    </recommendedName>
</protein>
<dbReference type="Pfam" id="PF13414">
    <property type="entry name" value="TPR_11"/>
    <property type="match status" value="1"/>
</dbReference>
<feature type="non-terminal residue" evidence="1">
    <location>
        <position position="1"/>
    </location>
</feature>
<dbReference type="Gene3D" id="1.25.40.10">
    <property type="entry name" value="Tetratricopeptide repeat domain"/>
    <property type="match status" value="2"/>
</dbReference>
<dbReference type="PANTHER" id="PTHR44523:SF1">
    <property type="entry name" value="TETRATRICOPEPTIDE REPEAT PROTEIN 13"/>
    <property type="match status" value="1"/>
</dbReference>
<name>A0A8J1XXE0_OWEFU</name>
<reference evidence="1" key="1">
    <citation type="submission" date="2022-03" db="EMBL/GenBank/DDBJ databases">
        <authorList>
            <person name="Martin C."/>
        </authorList>
    </citation>
    <scope>NUCLEOTIDE SEQUENCE</scope>
</reference>
<dbReference type="InterPro" id="IPR011990">
    <property type="entry name" value="TPR-like_helical_dom_sf"/>
</dbReference>
<dbReference type="SMART" id="SM00028">
    <property type="entry name" value="TPR"/>
    <property type="match status" value="6"/>
</dbReference>
<evidence type="ECO:0000313" key="2">
    <source>
        <dbReference type="Proteomes" id="UP000749559"/>
    </source>
</evidence>
<dbReference type="SUPFAM" id="SSF48452">
    <property type="entry name" value="TPR-like"/>
    <property type="match status" value="2"/>
</dbReference>
<dbReference type="Pfam" id="PF13181">
    <property type="entry name" value="TPR_8"/>
    <property type="match status" value="1"/>
</dbReference>
<dbReference type="EMBL" id="CAIIXF020000008">
    <property type="protein sequence ID" value="CAH1791371.1"/>
    <property type="molecule type" value="Genomic_DNA"/>
</dbReference>
<accession>A0A8J1XXE0</accession>
<dbReference type="Proteomes" id="UP000749559">
    <property type="component" value="Unassembled WGS sequence"/>
</dbReference>
<evidence type="ECO:0000313" key="1">
    <source>
        <dbReference type="EMBL" id="CAH1791371.1"/>
    </source>
</evidence>
<gene>
    <name evidence="1" type="ORF">OFUS_LOCUS16459</name>
</gene>
<dbReference type="AlphaFoldDB" id="A0A8J1XXE0"/>
<evidence type="ECO:0008006" key="3">
    <source>
        <dbReference type="Google" id="ProtNLM"/>
    </source>
</evidence>
<organism evidence="1 2">
    <name type="scientific">Owenia fusiformis</name>
    <name type="common">Polychaete worm</name>
    <dbReference type="NCBI Taxonomy" id="6347"/>
    <lineage>
        <taxon>Eukaryota</taxon>
        <taxon>Metazoa</taxon>
        <taxon>Spiralia</taxon>
        <taxon>Lophotrochozoa</taxon>
        <taxon>Annelida</taxon>
        <taxon>Polychaeta</taxon>
        <taxon>Sedentaria</taxon>
        <taxon>Canalipalpata</taxon>
        <taxon>Sabellida</taxon>
        <taxon>Oweniida</taxon>
        <taxon>Oweniidae</taxon>
        <taxon>Owenia</taxon>
    </lineage>
</organism>
<proteinExistence type="predicted"/>
<dbReference type="PANTHER" id="PTHR44523">
    <property type="entry name" value="TETRATRICOPEPTIDE REPEAT PROTEIN 13"/>
    <property type="match status" value="1"/>
</dbReference>
<dbReference type="PROSITE" id="PS50005">
    <property type="entry name" value="TPR"/>
    <property type="match status" value="3"/>
</dbReference>